<evidence type="ECO:0000313" key="2">
    <source>
        <dbReference type="EMBL" id="CAG2203701.1"/>
    </source>
</evidence>
<evidence type="ECO:0000256" key="1">
    <source>
        <dbReference type="SAM" id="Coils"/>
    </source>
</evidence>
<evidence type="ECO:0000313" key="3">
    <source>
        <dbReference type="Proteomes" id="UP000683360"/>
    </source>
</evidence>
<sequence length="277" mass="32587">MVEKMNACALKLKLQKTKSEMKESLRNHQTIVDKNERMRSKIEALEQQKTEMKESLRVESIVPKFYQKEKDVEKMKIFYSRKKRKFQKCMKTLITGDKLTKGNPSFTDLGDPNRPIKISEKYGELYDNEWTDAMENVEVVKEYYHGLNVSEIEETVICHLHRLLKCCYKDCLTKTDEQMQTLGKALAETMCLTFNSEEVLSMPVCKEAWVFRRANSREYAKYLFENQDPVMYLDEDVPADTYIDKNTYTEFVKKGNTVAFVVWPALFLHKDGPLLYK</sequence>
<evidence type="ECO:0008006" key="4">
    <source>
        <dbReference type="Google" id="ProtNLM"/>
    </source>
</evidence>
<feature type="coiled-coil region" evidence="1">
    <location>
        <begin position="28"/>
        <end position="55"/>
    </location>
</feature>
<comment type="caution">
    <text evidence="2">The sequence shown here is derived from an EMBL/GenBank/DDBJ whole genome shotgun (WGS) entry which is preliminary data.</text>
</comment>
<accession>A0A8S3R3E7</accession>
<keyword evidence="1" id="KW-0175">Coiled coil</keyword>
<dbReference type="OrthoDB" id="6161568at2759"/>
<dbReference type="Proteomes" id="UP000683360">
    <property type="component" value="Unassembled WGS sequence"/>
</dbReference>
<organism evidence="2 3">
    <name type="scientific">Mytilus edulis</name>
    <name type="common">Blue mussel</name>
    <dbReference type="NCBI Taxonomy" id="6550"/>
    <lineage>
        <taxon>Eukaryota</taxon>
        <taxon>Metazoa</taxon>
        <taxon>Spiralia</taxon>
        <taxon>Lophotrochozoa</taxon>
        <taxon>Mollusca</taxon>
        <taxon>Bivalvia</taxon>
        <taxon>Autobranchia</taxon>
        <taxon>Pteriomorphia</taxon>
        <taxon>Mytilida</taxon>
        <taxon>Mytiloidea</taxon>
        <taxon>Mytilidae</taxon>
        <taxon>Mytilinae</taxon>
        <taxon>Mytilus</taxon>
    </lineage>
</organism>
<reference evidence="2" key="1">
    <citation type="submission" date="2021-03" db="EMBL/GenBank/DDBJ databases">
        <authorList>
            <person name="Bekaert M."/>
        </authorList>
    </citation>
    <scope>NUCLEOTIDE SEQUENCE</scope>
</reference>
<protein>
    <recommendedName>
        <fullName evidence="4">Mitochondria-eating protein C-terminal domain-containing protein</fullName>
    </recommendedName>
</protein>
<dbReference type="AlphaFoldDB" id="A0A8S3R3E7"/>
<dbReference type="EMBL" id="CAJPWZ010000927">
    <property type="protein sequence ID" value="CAG2203701.1"/>
    <property type="molecule type" value="Genomic_DNA"/>
</dbReference>
<proteinExistence type="predicted"/>
<name>A0A8S3R3E7_MYTED</name>
<gene>
    <name evidence="2" type="ORF">MEDL_18189</name>
</gene>
<keyword evidence="3" id="KW-1185">Reference proteome</keyword>